<sequence>MVQSSQETRLDFSDPPYMPEEDGDLLCLGTRPEEGENGHRDEDAAGGGCDEWKFILQTPARPEQQYPKWPREASDSDGHEKENGSVCAQPSPDLQRILDAVGDCEPCRSFYSVPGLVLPRRDPSTLCQHASGSRKSKGKGAADFEARYKGSDAAVSSAPSLRHYKNSTMSAPRPERGLASSSRPEPIRQPPKSEQRRPTTPDHFWDIDYFPPINVLGVDTFRRDRHQNSDSS</sequence>
<keyword evidence="2" id="KW-1185">Reference proteome</keyword>
<name>A0ACC1L2J4_9FUNG</name>
<dbReference type="Proteomes" id="UP001140096">
    <property type="component" value="Unassembled WGS sequence"/>
</dbReference>
<gene>
    <name evidence="1" type="ORF">H4S07_005256</name>
</gene>
<accession>A0ACC1L2J4</accession>
<proteinExistence type="predicted"/>
<protein>
    <submittedName>
        <fullName evidence="1">Uncharacterized protein</fullName>
    </submittedName>
</protein>
<organism evidence="1 2">
    <name type="scientific">Coemansia furcata</name>
    <dbReference type="NCBI Taxonomy" id="417177"/>
    <lineage>
        <taxon>Eukaryota</taxon>
        <taxon>Fungi</taxon>
        <taxon>Fungi incertae sedis</taxon>
        <taxon>Zoopagomycota</taxon>
        <taxon>Kickxellomycotina</taxon>
        <taxon>Kickxellomycetes</taxon>
        <taxon>Kickxellales</taxon>
        <taxon>Kickxellaceae</taxon>
        <taxon>Coemansia</taxon>
    </lineage>
</organism>
<dbReference type="EMBL" id="JANBUP010002491">
    <property type="protein sequence ID" value="KAJ2800124.1"/>
    <property type="molecule type" value="Genomic_DNA"/>
</dbReference>
<reference evidence="1" key="1">
    <citation type="submission" date="2022-07" db="EMBL/GenBank/DDBJ databases">
        <title>Phylogenomic reconstructions and comparative analyses of Kickxellomycotina fungi.</title>
        <authorList>
            <person name="Reynolds N.K."/>
            <person name="Stajich J.E."/>
            <person name="Barry K."/>
            <person name="Grigoriev I.V."/>
            <person name="Crous P."/>
            <person name="Smith M.E."/>
        </authorList>
    </citation>
    <scope>NUCLEOTIDE SEQUENCE</scope>
    <source>
        <strain evidence="1">CBS 102833</strain>
    </source>
</reference>
<evidence type="ECO:0000313" key="1">
    <source>
        <dbReference type="EMBL" id="KAJ2800124.1"/>
    </source>
</evidence>
<evidence type="ECO:0000313" key="2">
    <source>
        <dbReference type="Proteomes" id="UP001140096"/>
    </source>
</evidence>
<comment type="caution">
    <text evidence="1">The sequence shown here is derived from an EMBL/GenBank/DDBJ whole genome shotgun (WGS) entry which is preliminary data.</text>
</comment>